<evidence type="ECO:0000313" key="8">
    <source>
        <dbReference type="Proteomes" id="UP000267250"/>
    </source>
</evidence>
<gene>
    <name evidence="7" type="ORF">BBF96_13780</name>
</gene>
<evidence type="ECO:0000256" key="3">
    <source>
        <dbReference type="ARBA" id="ARBA00022989"/>
    </source>
</evidence>
<dbReference type="Proteomes" id="UP000267250">
    <property type="component" value="Chromosome"/>
</dbReference>
<dbReference type="RefSeq" id="WP_127017717.1">
    <property type="nucleotide sequence ID" value="NZ_CP016379.1"/>
</dbReference>
<evidence type="ECO:0000256" key="2">
    <source>
        <dbReference type="ARBA" id="ARBA00022692"/>
    </source>
</evidence>
<dbReference type="AlphaFoldDB" id="A0A3S9T194"/>
<keyword evidence="4 5" id="KW-0472">Membrane</keyword>
<dbReference type="Pfam" id="PF06803">
    <property type="entry name" value="DUF1232"/>
    <property type="match status" value="1"/>
</dbReference>
<evidence type="ECO:0000256" key="4">
    <source>
        <dbReference type="ARBA" id="ARBA00023136"/>
    </source>
</evidence>
<dbReference type="OrthoDB" id="9800202at2"/>
<keyword evidence="3 5" id="KW-1133">Transmembrane helix</keyword>
<dbReference type="EMBL" id="CP016379">
    <property type="protein sequence ID" value="AZR74363.1"/>
    <property type="molecule type" value="Genomic_DNA"/>
</dbReference>
<evidence type="ECO:0000256" key="1">
    <source>
        <dbReference type="ARBA" id="ARBA00004127"/>
    </source>
</evidence>
<feature type="transmembrane region" description="Helical" evidence="5">
    <location>
        <begin position="66"/>
        <end position="87"/>
    </location>
</feature>
<feature type="domain" description="DUF1232" evidence="6">
    <location>
        <begin position="73"/>
        <end position="108"/>
    </location>
</feature>
<evidence type="ECO:0000256" key="5">
    <source>
        <dbReference type="SAM" id="Phobius"/>
    </source>
</evidence>
<accession>A0A3S9T194</accession>
<evidence type="ECO:0000313" key="7">
    <source>
        <dbReference type="EMBL" id="AZR74363.1"/>
    </source>
</evidence>
<dbReference type="GO" id="GO:0012505">
    <property type="term" value="C:endomembrane system"/>
    <property type="evidence" value="ECO:0007669"/>
    <property type="project" value="UniProtKB-SubCell"/>
</dbReference>
<evidence type="ECO:0000259" key="6">
    <source>
        <dbReference type="Pfam" id="PF06803"/>
    </source>
</evidence>
<organism evidence="7 8">
    <name type="scientific">Anoxybacter fermentans</name>
    <dbReference type="NCBI Taxonomy" id="1323375"/>
    <lineage>
        <taxon>Bacteria</taxon>
        <taxon>Bacillati</taxon>
        <taxon>Bacillota</taxon>
        <taxon>Clostridia</taxon>
        <taxon>Halanaerobiales</taxon>
        <taxon>Anoxybacter</taxon>
    </lineage>
</organism>
<sequence>MKEFTENEILKFLGRLANEWGTGHESVTKILGKIKTFLDKKKEKIKFLDKVYLLVEMLEAWSEKKYVIDDETLGLIIACLAYLILPIDLIPDFIIAVGFTDDAAAFALVFNLLSSEIERFKAWKANELQIDEVASSLEDK</sequence>
<keyword evidence="8" id="KW-1185">Reference proteome</keyword>
<dbReference type="InterPro" id="IPR010652">
    <property type="entry name" value="DUF1232"/>
</dbReference>
<protein>
    <recommendedName>
        <fullName evidence="6">DUF1232 domain-containing protein</fullName>
    </recommendedName>
</protein>
<name>A0A3S9T194_9FIRM</name>
<proteinExistence type="predicted"/>
<keyword evidence="2 5" id="KW-0812">Transmembrane</keyword>
<comment type="subcellular location">
    <subcellularLocation>
        <location evidence="1">Endomembrane system</location>
        <topology evidence="1">Multi-pass membrane protein</topology>
    </subcellularLocation>
</comment>
<dbReference type="KEGG" id="aft:BBF96_13780"/>
<reference evidence="7 8" key="1">
    <citation type="submission" date="2016-07" db="EMBL/GenBank/DDBJ databases">
        <title>Genome and transcriptome analysis of iron-reducing fermentative bacteria Anoxybacter fermentans.</title>
        <authorList>
            <person name="Zeng X."/>
            <person name="Shao Z."/>
        </authorList>
    </citation>
    <scope>NUCLEOTIDE SEQUENCE [LARGE SCALE GENOMIC DNA]</scope>
    <source>
        <strain evidence="7 8">DY22613</strain>
    </source>
</reference>